<evidence type="ECO:0000256" key="4">
    <source>
        <dbReference type="ARBA" id="ARBA00035201"/>
    </source>
</evidence>
<sequence>MAYLKLTKNTYSARPGDIERKWRIVNADGQVLGRLATNIATVLRGKDKARYTPSMDTGDFVIVVNAEKVVLTGNKDLQKVYYHHSGYPGGLKETTAARMREEHPECIITFAVKGMLPDSRLGRAMLKKLHVYAGPDHPHEAQKPQPLEIKE</sequence>
<dbReference type="InterPro" id="IPR005823">
    <property type="entry name" value="Ribosomal_uL13_bac-type"/>
</dbReference>
<evidence type="ECO:0000256" key="7">
    <source>
        <dbReference type="RuleBase" id="RU003878"/>
    </source>
</evidence>
<dbReference type="InterPro" id="IPR036899">
    <property type="entry name" value="Ribosomal_uL13_sf"/>
</dbReference>
<comment type="function">
    <text evidence="5 7">This protein is one of the early assembly proteins of the 50S ribosomal subunit, although it is not seen to bind rRNA by itself. It is important during the early stages of 50S assembly.</text>
</comment>
<comment type="subunit">
    <text evidence="5">Part of the 50S ribosomal subunit.</text>
</comment>
<dbReference type="InterPro" id="IPR005822">
    <property type="entry name" value="Ribosomal_uL13"/>
</dbReference>
<dbReference type="GO" id="GO:0017148">
    <property type="term" value="P:negative regulation of translation"/>
    <property type="evidence" value="ECO:0007669"/>
    <property type="project" value="TreeGrafter"/>
</dbReference>
<gene>
    <name evidence="5 7" type="primary">rplM</name>
    <name evidence="8" type="ORF">CVT63_07825</name>
</gene>
<dbReference type="SUPFAM" id="SSF52161">
    <property type="entry name" value="Ribosomal protein L13"/>
    <property type="match status" value="1"/>
</dbReference>
<evidence type="ECO:0000256" key="2">
    <source>
        <dbReference type="ARBA" id="ARBA00022980"/>
    </source>
</evidence>
<dbReference type="PANTHER" id="PTHR11545">
    <property type="entry name" value="RIBOSOMAL PROTEIN L13"/>
    <property type="match status" value="1"/>
</dbReference>
<dbReference type="Gene3D" id="3.90.1180.10">
    <property type="entry name" value="Ribosomal protein L13"/>
    <property type="match status" value="1"/>
</dbReference>
<evidence type="ECO:0000256" key="1">
    <source>
        <dbReference type="ARBA" id="ARBA00006227"/>
    </source>
</evidence>
<reference evidence="8 9" key="1">
    <citation type="journal article" date="2017" name="ISME J.">
        <title>Potential for microbial H2 and metal transformations associated with novel bacteria and archaea in deep terrestrial subsurface sediments.</title>
        <authorList>
            <person name="Hernsdorf A.W."/>
            <person name="Amano Y."/>
            <person name="Miyakawa K."/>
            <person name="Ise K."/>
            <person name="Suzuki Y."/>
            <person name="Anantharaman K."/>
            <person name="Probst A."/>
            <person name="Burstein D."/>
            <person name="Thomas B.C."/>
            <person name="Banfield J.F."/>
        </authorList>
    </citation>
    <scope>NUCLEOTIDE SEQUENCE [LARGE SCALE GENOMIC DNA]</scope>
    <source>
        <strain evidence="8">HGW-Actinobacteria-3</strain>
    </source>
</reference>
<dbReference type="CDD" id="cd00392">
    <property type="entry name" value="Ribosomal_L13"/>
    <property type="match status" value="1"/>
</dbReference>
<dbReference type="GO" id="GO:0006412">
    <property type="term" value="P:translation"/>
    <property type="evidence" value="ECO:0007669"/>
    <property type="project" value="UniProtKB-UniRule"/>
</dbReference>
<dbReference type="HAMAP" id="MF_01366">
    <property type="entry name" value="Ribosomal_uL13"/>
    <property type="match status" value="1"/>
</dbReference>
<proteinExistence type="inferred from homology"/>
<dbReference type="PANTHER" id="PTHR11545:SF2">
    <property type="entry name" value="LARGE RIBOSOMAL SUBUNIT PROTEIN UL13M"/>
    <property type="match status" value="1"/>
</dbReference>
<dbReference type="PROSITE" id="PS00783">
    <property type="entry name" value="RIBOSOMAL_L13"/>
    <property type="match status" value="1"/>
</dbReference>
<dbReference type="GO" id="GO:0003735">
    <property type="term" value="F:structural constituent of ribosome"/>
    <property type="evidence" value="ECO:0007669"/>
    <property type="project" value="InterPro"/>
</dbReference>
<keyword evidence="2 5" id="KW-0689">Ribosomal protein</keyword>
<evidence type="ECO:0000313" key="9">
    <source>
        <dbReference type="Proteomes" id="UP000233654"/>
    </source>
</evidence>
<dbReference type="GO" id="GO:0003729">
    <property type="term" value="F:mRNA binding"/>
    <property type="evidence" value="ECO:0007669"/>
    <property type="project" value="UniProtKB-ARBA"/>
</dbReference>
<dbReference type="FunFam" id="3.90.1180.10:FF:000001">
    <property type="entry name" value="50S ribosomal protein L13"/>
    <property type="match status" value="1"/>
</dbReference>
<dbReference type="NCBIfam" id="TIGR01066">
    <property type="entry name" value="rplM_bact"/>
    <property type="match status" value="1"/>
</dbReference>
<dbReference type="InterPro" id="IPR023563">
    <property type="entry name" value="Ribosomal_uL13_CS"/>
</dbReference>
<organism evidence="8 9">
    <name type="scientific">Candidatus Anoxymicrobium japonicum</name>
    <dbReference type="NCBI Taxonomy" id="2013648"/>
    <lineage>
        <taxon>Bacteria</taxon>
        <taxon>Bacillati</taxon>
        <taxon>Actinomycetota</taxon>
        <taxon>Candidatus Geothermincolia</taxon>
        <taxon>Candidatus Geothermincolales</taxon>
        <taxon>Candidatus Anoxymicrobiaceae</taxon>
        <taxon>Candidatus Anoxymicrobium</taxon>
    </lineage>
</organism>
<accession>A0A2N3G416</accession>
<evidence type="ECO:0000256" key="3">
    <source>
        <dbReference type="ARBA" id="ARBA00023274"/>
    </source>
</evidence>
<evidence type="ECO:0000256" key="6">
    <source>
        <dbReference type="RuleBase" id="RU003877"/>
    </source>
</evidence>
<comment type="caution">
    <text evidence="8">The sequence shown here is derived from an EMBL/GenBank/DDBJ whole genome shotgun (WGS) entry which is preliminary data.</text>
</comment>
<dbReference type="AlphaFoldDB" id="A0A2N3G416"/>
<evidence type="ECO:0000313" key="8">
    <source>
        <dbReference type="EMBL" id="PKQ27470.1"/>
    </source>
</evidence>
<keyword evidence="3 5" id="KW-0687">Ribonucleoprotein</keyword>
<dbReference type="GO" id="GO:0022625">
    <property type="term" value="C:cytosolic large ribosomal subunit"/>
    <property type="evidence" value="ECO:0007669"/>
    <property type="project" value="TreeGrafter"/>
</dbReference>
<dbReference type="EMBL" id="PHEX01000092">
    <property type="protein sequence ID" value="PKQ27470.1"/>
    <property type="molecule type" value="Genomic_DNA"/>
</dbReference>
<dbReference type="Pfam" id="PF00572">
    <property type="entry name" value="Ribosomal_L13"/>
    <property type="match status" value="1"/>
</dbReference>
<dbReference type="PIRSF" id="PIRSF002181">
    <property type="entry name" value="Ribosomal_L13"/>
    <property type="match status" value="1"/>
</dbReference>
<comment type="similarity">
    <text evidence="1 5 6">Belongs to the universal ribosomal protein uL13 family.</text>
</comment>
<protein>
    <recommendedName>
        <fullName evidence="4 5">Large ribosomal subunit protein uL13</fullName>
    </recommendedName>
</protein>
<dbReference type="Proteomes" id="UP000233654">
    <property type="component" value="Unassembled WGS sequence"/>
</dbReference>
<name>A0A2N3G416_9ACTN</name>
<evidence type="ECO:0000256" key="5">
    <source>
        <dbReference type="HAMAP-Rule" id="MF_01366"/>
    </source>
</evidence>